<reference evidence="4" key="1">
    <citation type="submission" date="2025-08" db="UniProtKB">
        <authorList>
            <consortium name="Ensembl"/>
        </authorList>
    </citation>
    <scope>IDENTIFICATION</scope>
</reference>
<organism evidence="4 5">
    <name type="scientific">Salvator merianae</name>
    <name type="common">Argentine black and white tegu</name>
    <name type="synonym">Tupinambis merianae</name>
    <dbReference type="NCBI Taxonomy" id="96440"/>
    <lineage>
        <taxon>Eukaryota</taxon>
        <taxon>Metazoa</taxon>
        <taxon>Chordata</taxon>
        <taxon>Craniata</taxon>
        <taxon>Vertebrata</taxon>
        <taxon>Euteleostomi</taxon>
        <taxon>Lepidosauria</taxon>
        <taxon>Squamata</taxon>
        <taxon>Bifurcata</taxon>
        <taxon>Unidentata</taxon>
        <taxon>Episquamata</taxon>
        <taxon>Laterata</taxon>
        <taxon>Teiioidea</taxon>
        <taxon>Teiidae</taxon>
        <taxon>Salvator</taxon>
    </lineage>
</organism>
<comment type="similarity">
    <text evidence="1">Belongs to the FAM124 family.</text>
</comment>
<dbReference type="PANTHER" id="PTHR14715:SF4">
    <property type="entry name" value="PROTEIN FAM124A"/>
    <property type="match status" value="1"/>
</dbReference>
<dbReference type="InterPro" id="IPR029380">
    <property type="entry name" value="FAM124"/>
</dbReference>
<dbReference type="PANTHER" id="PTHR14715">
    <property type="entry name" value="FAM124 DOMAIN-CONTAINING PROTEIN-RELATED"/>
    <property type="match status" value="1"/>
</dbReference>
<evidence type="ECO:0000259" key="3">
    <source>
        <dbReference type="Pfam" id="PF15067"/>
    </source>
</evidence>
<reference evidence="4" key="2">
    <citation type="submission" date="2025-09" db="UniProtKB">
        <authorList>
            <consortium name="Ensembl"/>
        </authorList>
    </citation>
    <scope>IDENTIFICATION</scope>
</reference>
<dbReference type="Ensembl" id="ENSSMRT00000008181.1">
    <property type="protein sequence ID" value="ENSSMRP00000006979.1"/>
    <property type="gene ID" value="ENSSMRG00000005650.1"/>
</dbReference>
<evidence type="ECO:0000256" key="1">
    <source>
        <dbReference type="ARBA" id="ARBA00006440"/>
    </source>
</evidence>
<accession>A0A8D0BLM8</accession>
<name>A0A8D0BLM8_SALMN</name>
<feature type="domain" description="FAM124" evidence="3">
    <location>
        <begin position="46"/>
        <end position="276"/>
    </location>
</feature>
<evidence type="ECO:0000313" key="4">
    <source>
        <dbReference type="Ensembl" id="ENSSMRP00000006979.1"/>
    </source>
</evidence>
<dbReference type="InterPro" id="IPR046365">
    <property type="entry name" value="FAM124_dom"/>
</dbReference>
<protein>
    <submittedName>
        <fullName evidence="4">Family with sequence similarity 124 member A</fullName>
    </submittedName>
</protein>
<feature type="region of interest" description="Disordered" evidence="2">
    <location>
        <begin position="1"/>
        <end position="27"/>
    </location>
</feature>
<sequence>MHRKTGNRGQEEAADSGAETGGSEYSCVSSSSSELSVEEVRDPFLVSMHIIANPGKSRVLQEAINNLLVWLHPDLKLFQVSERRVAKKPDKAIPSQPALAVILFLKEEHDEEPILQLYKSFQKPPWYYHHTERVHGKFLPYMPGSQDFFTLAQGTPLWAIRPVHYGKEIIRFTIYCRNENFANIMKLYELILKRPVNQKKADFCVFPIYSNVDLDIQFSLKRLPRGQEPNPTESAVLEFRVKSIEQLAPLLPNLCSQISEDRWQTEDLDGNKILLQQAKYKKCVKELCCSSPSRSSPVTPLLRFVPHSNRWALNRWGPSKPLDSIAFHNTNQCLGVSQQDLRNYYQEGCLRRPRTAPTSLGSFQRSRSLVCLPTTGSSLATEVFHSSEPNSLSTFSSASRTLTRVNLDDLEGVQETDVDTGLNLTFSDLSVVSAYSVPDDFSNNTKARTKQGPSQQQLVNRFKQIVSVDRSPPARSNSFKLFSRSLPFGCSSSSSASPSGPPSAASLESKCLPRRAMFSFDDDRTTGGGKNNEEEEFYI</sequence>
<evidence type="ECO:0000256" key="2">
    <source>
        <dbReference type="SAM" id="MobiDB-lite"/>
    </source>
</evidence>
<dbReference type="Proteomes" id="UP000694421">
    <property type="component" value="Unplaced"/>
</dbReference>
<evidence type="ECO:0000313" key="5">
    <source>
        <dbReference type="Proteomes" id="UP000694421"/>
    </source>
</evidence>
<dbReference type="OMA" id="DVRWQTE"/>
<proteinExistence type="inferred from homology"/>
<feature type="region of interest" description="Disordered" evidence="2">
    <location>
        <begin position="518"/>
        <end position="539"/>
    </location>
</feature>
<keyword evidence="5" id="KW-1185">Reference proteome</keyword>
<dbReference type="GeneTree" id="ENSGT00590000083134"/>
<dbReference type="AlphaFoldDB" id="A0A8D0BLM8"/>
<dbReference type="Pfam" id="PF15067">
    <property type="entry name" value="FAM124"/>
    <property type="match status" value="1"/>
</dbReference>